<protein>
    <submittedName>
        <fullName evidence="3">Uncharacterized protein</fullName>
    </submittedName>
</protein>
<proteinExistence type="predicted"/>
<feature type="compositionally biased region" description="Basic residues" evidence="1">
    <location>
        <begin position="52"/>
        <end position="61"/>
    </location>
</feature>
<reference evidence="3" key="1">
    <citation type="submission" date="2023-06" db="EMBL/GenBank/DDBJ databases">
        <title>Genome-scale phylogeny and comparative genomics of the fungal order Sordariales.</title>
        <authorList>
            <consortium name="Lawrence Berkeley National Laboratory"/>
            <person name="Hensen N."/>
            <person name="Bonometti L."/>
            <person name="Westerberg I."/>
            <person name="Brannstrom I.O."/>
            <person name="Guillou S."/>
            <person name="Cros-Aarteil S."/>
            <person name="Calhoun S."/>
            <person name="Haridas S."/>
            <person name="Kuo A."/>
            <person name="Mondo S."/>
            <person name="Pangilinan J."/>
            <person name="Riley R."/>
            <person name="Labutti K."/>
            <person name="Andreopoulos B."/>
            <person name="Lipzen A."/>
            <person name="Chen C."/>
            <person name="Yanf M."/>
            <person name="Daum C."/>
            <person name="Ng V."/>
            <person name="Clum A."/>
            <person name="Steindorff A."/>
            <person name="Ohm R."/>
            <person name="Martin F."/>
            <person name="Silar P."/>
            <person name="Natvig D."/>
            <person name="Lalanne C."/>
            <person name="Gautier V."/>
            <person name="Ament-Velasquez S.L."/>
            <person name="Kruys A."/>
            <person name="Hutchinson M.I."/>
            <person name="Powell A.J."/>
            <person name="Barry K."/>
            <person name="Miller A.N."/>
            <person name="Grigoriev I.V."/>
            <person name="Debuchy R."/>
            <person name="Gladieux P."/>
            <person name="Thoren M.H."/>
            <person name="Johannesson H."/>
        </authorList>
    </citation>
    <scope>NUCLEOTIDE SEQUENCE</scope>
    <source>
        <strain evidence="3">CBS 606.72</strain>
    </source>
</reference>
<evidence type="ECO:0000313" key="4">
    <source>
        <dbReference type="Proteomes" id="UP001175000"/>
    </source>
</evidence>
<evidence type="ECO:0000256" key="2">
    <source>
        <dbReference type="SAM" id="Phobius"/>
    </source>
</evidence>
<evidence type="ECO:0000256" key="1">
    <source>
        <dbReference type="SAM" id="MobiDB-lite"/>
    </source>
</evidence>
<accession>A0AA40C7F3</accession>
<organism evidence="3 4">
    <name type="scientific">Immersiella caudata</name>
    <dbReference type="NCBI Taxonomy" id="314043"/>
    <lineage>
        <taxon>Eukaryota</taxon>
        <taxon>Fungi</taxon>
        <taxon>Dikarya</taxon>
        <taxon>Ascomycota</taxon>
        <taxon>Pezizomycotina</taxon>
        <taxon>Sordariomycetes</taxon>
        <taxon>Sordariomycetidae</taxon>
        <taxon>Sordariales</taxon>
        <taxon>Lasiosphaeriaceae</taxon>
        <taxon>Immersiella</taxon>
    </lineage>
</organism>
<keyword evidence="2" id="KW-1133">Transmembrane helix</keyword>
<sequence>MPISLTVSSTLLFAYGSAFMSAVILTIFSLLNTHLMLVTRFRSRNWLRARQPSKRPCRPLSRRPDPGHRRDLVHSRSQAHKATLDTAALAVSNGESSRRVGNYRTPIGLVGDEFVMGDLLCLNVGHDHAGRADCRGRGAPG</sequence>
<feature type="region of interest" description="Disordered" evidence="1">
    <location>
        <begin position="52"/>
        <end position="71"/>
    </location>
</feature>
<feature type="transmembrane region" description="Helical" evidence="2">
    <location>
        <begin position="12"/>
        <end position="38"/>
    </location>
</feature>
<dbReference type="AlphaFoldDB" id="A0AA40C7F3"/>
<dbReference type="Proteomes" id="UP001175000">
    <property type="component" value="Unassembled WGS sequence"/>
</dbReference>
<keyword evidence="2" id="KW-0472">Membrane</keyword>
<keyword evidence="4" id="KW-1185">Reference proteome</keyword>
<gene>
    <name evidence="3" type="ORF">B0T14DRAFT_123465</name>
</gene>
<keyword evidence="2" id="KW-0812">Transmembrane</keyword>
<dbReference type="EMBL" id="JAULSU010000002">
    <property type="protein sequence ID" value="KAK0626963.1"/>
    <property type="molecule type" value="Genomic_DNA"/>
</dbReference>
<evidence type="ECO:0000313" key="3">
    <source>
        <dbReference type="EMBL" id="KAK0626963.1"/>
    </source>
</evidence>
<feature type="compositionally biased region" description="Basic and acidic residues" evidence="1">
    <location>
        <begin position="62"/>
        <end position="71"/>
    </location>
</feature>
<comment type="caution">
    <text evidence="3">The sequence shown here is derived from an EMBL/GenBank/DDBJ whole genome shotgun (WGS) entry which is preliminary data.</text>
</comment>
<name>A0AA40C7F3_9PEZI</name>